<comment type="similarity">
    <text evidence="2">Belongs to the TMEM120 family.</text>
</comment>
<dbReference type="InterPro" id="IPR012926">
    <property type="entry name" value="TMEM120A/B"/>
</dbReference>
<feature type="transmembrane region" description="Helical" evidence="7">
    <location>
        <begin position="205"/>
        <end position="225"/>
    </location>
</feature>
<dbReference type="PANTHER" id="PTHR21433">
    <property type="entry name" value="TRANSMEMBRANE PROTEIN INDUCED BY TUMOR NECROSIS FACTOR ALPHA"/>
    <property type="match status" value="1"/>
</dbReference>
<dbReference type="RefSeq" id="XP_019848724.1">
    <property type="nucleotide sequence ID" value="XM_019993165.1"/>
</dbReference>
<evidence type="ECO:0000313" key="9">
    <source>
        <dbReference type="Proteomes" id="UP000007879"/>
    </source>
</evidence>
<feature type="coiled-coil region" evidence="6">
    <location>
        <begin position="10"/>
        <end position="40"/>
    </location>
</feature>
<evidence type="ECO:0000256" key="6">
    <source>
        <dbReference type="SAM" id="Coils"/>
    </source>
</evidence>
<keyword evidence="9" id="KW-1185">Reference proteome</keyword>
<dbReference type="PANTHER" id="PTHR21433:SF0">
    <property type="entry name" value="TRANSMEMBRANE PROTEIN 120 HOMOLOG"/>
    <property type="match status" value="1"/>
</dbReference>
<dbReference type="GeneID" id="100638036"/>
<feature type="transmembrane region" description="Helical" evidence="7">
    <location>
        <begin position="289"/>
        <end position="312"/>
    </location>
</feature>
<feature type="transmembrane region" description="Helical" evidence="7">
    <location>
        <begin position="118"/>
        <end position="137"/>
    </location>
</feature>
<dbReference type="GO" id="GO:0016020">
    <property type="term" value="C:membrane"/>
    <property type="evidence" value="ECO:0007669"/>
    <property type="project" value="UniProtKB-SubCell"/>
</dbReference>
<accession>A0AAN0IVG1</accession>
<dbReference type="Proteomes" id="UP000007879">
    <property type="component" value="Unassembled WGS sequence"/>
</dbReference>
<reference evidence="8" key="2">
    <citation type="submission" date="2024-06" db="UniProtKB">
        <authorList>
            <consortium name="EnsemblMetazoa"/>
        </authorList>
    </citation>
    <scope>IDENTIFICATION</scope>
</reference>
<name>A0AAN0IVG1_AMPQE</name>
<feature type="transmembrane region" description="Helical" evidence="7">
    <location>
        <begin position="173"/>
        <end position="193"/>
    </location>
</feature>
<sequence length="327" mass="37873">MFKMDGDKAFNGINAKYQELRSKYEELNEARLNLSGLEKDCLSSVSKLSTEGKEYLRTEKSLSSDEKTDIRNMLATLNDMKSTFKQPPMFILAQIIGNINVTLSKSDRLEYKQEYEKFKLFNIGLMTVLSIGSLVFFEYQLPSALLHCASVWYYFTITLREMVLLSNGSKIKWWWLVHHYGSITMAGVFLMWPPGDCYSAFKVQFILFTICLSCVMALQFVYQRAKLYRQIAMGKTHHMMVTQESRVGIVFDFSFLVICLIGIYIFQFYNAYTLYAMIYAIEDCQKWQVGLISILFFFLALLNSYTLISILYSKLNSFISGKAKKQS</sequence>
<evidence type="ECO:0000256" key="3">
    <source>
        <dbReference type="ARBA" id="ARBA00022692"/>
    </source>
</evidence>
<organism evidence="8 9">
    <name type="scientific">Amphimedon queenslandica</name>
    <name type="common">Sponge</name>
    <dbReference type="NCBI Taxonomy" id="400682"/>
    <lineage>
        <taxon>Eukaryota</taxon>
        <taxon>Metazoa</taxon>
        <taxon>Porifera</taxon>
        <taxon>Demospongiae</taxon>
        <taxon>Heteroscleromorpha</taxon>
        <taxon>Haplosclerida</taxon>
        <taxon>Niphatidae</taxon>
        <taxon>Amphimedon</taxon>
    </lineage>
</organism>
<keyword evidence="6" id="KW-0175">Coiled coil</keyword>
<protein>
    <submittedName>
        <fullName evidence="8">Uncharacterized protein</fullName>
    </submittedName>
</protein>
<comment type="subcellular location">
    <subcellularLocation>
        <location evidence="1">Membrane</location>
        <topology evidence="1">Multi-pass membrane protein</topology>
    </subcellularLocation>
</comment>
<feature type="transmembrane region" description="Helical" evidence="7">
    <location>
        <begin position="246"/>
        <end position="269"/>
    </location>
</feature>
<dbReference type="Pfam" id="PF07851">
    <property type="entry name" value="TMEM120A-B"/>
    <property type="match status" value="1"/>
</dbReference>
<proteinExistence type="inferred from homology"/>
<dbReference type="EnsemblMetazoa" id="XM_019993165.1">
    <property type="protein sequence ID" value="XP_019848724.1"/>
    <property type="gene ID" value="LOC100638036"/>
</dbReference>
<keyword evidence="3 7" id="KW-0812">Transmembrane</keyword>
<dbReference type="KEGG" id="aqu:100638036"/>
<evidence type="ECO:0000256" key="5">
    <source>
        <dbReference type="ARBA" id="ARBA00023136"/>
    </source>
</evidence>
<keyword evidence="4 7" id="KW-1133">Transmembrane helix</keyword>
<feature type="transmembrane region" description="Helical" evidence="7">
    <location>
        <begin position="143"/>
        <end position="161"/>
    </location>
</feature>
<reference evidence="9" key="1">
    <citation type="journal article" date="2010" name="Nature">
        <title>The Amphimedon queenslandica genome and the evolution of animal complexity.</title>
        <authorList>
            <person name="Srivastava M."/>
            <person name="Simakov O."/>
            <person name="Chapman J."/>
            <person name="Fahey B."/>
            <person name="Gauthier M.E."/>
            <person name="Mitros T."/>
            <person name="Richards G.S."/>
            <person name="Conaco C."/>
            <person name="Dacre M."/>
            <person name="Hellsten U."/>
            <person name="Larroux C."/>
            <person name="Putnam N.H."/>
            <person name="Stanke M."/>
            <person name="Adamska M."/>
            <person name="Darling A."/>
            <person name="Degnan S.M."/>
            <person name="Oakley T.H."/>
            <person name="Plachetzki D.C."/>
            <person name="Zhai Y."/>
            <person name="Adamski M."/>
            <person name="Calcino A."/>
            <person name="Cummins S.F."/>
            <person name="Goodstein D.M."/>
            <person name="Harris C."/>
            <person name="Jackson D.J."/>
            <person name="Leys S.P."/>
            <person name="Shu S."/>
            <person name="Woodcroft B.J."/>
            <person name="Vervoort M."/>
            <person name="Kosik K.S."/>
            <person name="Manning G."/>
            <person name="Degnan B.M."/>
            <person name="Rokhsar D.S."/>
        </authorList>
    </citation>
    <scope>NUCLEOTIDE SEQUENCE [LARGE SCALE GENOMIC DNA]</scope>
</reference>
<keyword evidence="5 7" id="KW-0472">Membrane</keyword>
<evidence type="ECO:0000256" key="4">
    <source>
        <dbReference type="ARBA" id="ARBA00022989"/>
    </source>
</evidence>
<evidence type="ECO:0000256" key="2">
    <source>
        <dbReference type="ARBA" id="ARBA00009700"/>
    </source>
</evidence>
<evidence type="ECO:0000256" key="1">
    <source>
        <dbReference type="ARBA" id="ARBA00004141"/>
    </source>
</evidence>
<evidence type="ECO:0000313" key="8">
    <source>
        <dbReference type="EnsemblMetazoa" id="XP_019848724.1"/>
    </source>
</evidence>
<dbReference type="AlphaFoldDB" id="A0AAN0IVG1"/>
<evidence type="ECO:0000256" key="7">
    <source>
        <dbReference type="SAM" id="Phobius"/>
    </source>
</evidence>